<dbReference type="Proteomes" id="UP000185841">
    <property type="component" value="Unassembled WGS sequence"/>
</dbReference>
<proteinExistence type="predicted"/>
<dbReference type="Pfam" id="PF00717">
    <property type="entry name" value="Peptidase_S24"/>
    <property type="match status" value="1"/>
</dbReference>
<name>A0A1N6NPX2_AQUAC</name>
<dbReference type="Gene3D" id="2.10.109.10">
    <property type="entry name" value="Umud Fragment, subunit A"/>
    <property type="match status" value="1"/>
</dbReference>
<evidence type="ECO:0000313" key="2">
    <source>
        <dbReference type="EMBL" id="SIP94093.1"/>
    </source>
</evidence>
<accession>A0A1N6NPX2</accession>
<dbReference type="SUPFAM" id="SSF51306">
    <property type="entry name" value="LexA/Signal peptidase"/>
    <property type="match status" value="1"/>
</dbReference>
<evidence type="ECO:0000259" key="1">
    <source>
        <dbReference type="Pfam" id="PF00717"/>
    </source>
</evidence>
<dbReference type="EMBL" id="FTMP01000001">
    <property type="protein sequence ID" value="SIP94093.1"/>
    <property type="molecule type" value="Genomic_DNA"/>
</dbReference>
<sequence>MSSLSILARGEHLRERLLTDVAKGLRITGFQSPAEDEKEQGLSLDLLTDLAAPHIWPVQVLDMSLVGFGIFQGDRLIVNRAAGHVDDCLVVVDLGSDGCQVRMVVKDMFGGRWLQAAESHIRDVQLDGDVPIEVWGVVRFVVSQVAK</sequence>
<dbReference type="InterPro" id="IPR036286">
    <property type="entry name" value="LexA/Signal_pep-like_sf"/>
</dbReference>
<evidence type="ECO:0000313" key="3">
    <source>
        <dbReference type="Proteomes" id="UP000185841"/>
    </source>
</evidence>
<feature type="domain" description="Peptidase S24/S26A/S26B/S26C" evidence="1">
    <location>
        <begin position="29"/>
        <end position="138"/>
    </location>
</feature>
<reference evidence="2 3" key="1">
    <citation type="submission" date="2017-01" db="EMBL/GenBank/DDBJ databases">
        <authorList>
            <person name="Mah S.A."/>
            <person name="Swanson W.J."/>
            <person name="Moy G.W."/>
            <person name="Vacquier V.D."/>
        </authorList>
    </citation>
    <scope>NUCLEOTIDE SEQUENCE [LARGE SCALE GENOMIC DNA]</scope>
    <source>
        <strain evidence="2 3">RU36E</strain>
    </source>
</reference>
<dbReference type="AlphaFoldDB" id="A0A1N6NPX2"/>
<organism evidence="2 3">
    <name type="scientific">Aquipseudomonas alcaligenes</name>
    <name type="common">Pseudomonas alcaligenes</name>
    <dbReference type="NCBI Taxonomy" id="43263"/>
    <lineage>
        <taxon>Bacteria</taxon>
        <taxon>Pseudomonadati</taxon>
        <taxon>Pseudomonadota</taxon>
        <taxon>Gammaproteobacteria</taxon>
        <taxon>Pseudomonadales</taxon>
        <taxon>Pseudomonadaceae</taxon>
        <taxon>Aquipseudomonas</taxon>
    </lineage>
</organism>
<protein>
    <submittedName>
        <fullName evidence="2">DNA polymerase V</fullName>
    </submittedName>
</protein>
<dbReference type="RefSeq" id="WP_076423738.1">
    <property type="nucleotide sequence ID" value="NZ_FTMP01000001.1"/>
</dbReference>
<gene>
    <name evidence="2" type="ORF">SAMN05878282_101458</name>
</gene>
<dbReference type="InterPro" id="IPR015927">
    <property type="entry name" value="Peptidase_S24_S26A/B/C"/>
</dbReference>